<organism evidence="3 4">
    <name type="scientific">Dyella koreensis</name>
    <dbReference type="NCBI Taxonomy" id="311235"/>
    <lineage>
        <taxon>Bacteria</taxon>
        <taxon>Pseudomonadati</taxon>
        <taxon>Pseudomonadota</taxon>
        <taxon>Gammaproteobacteria</taxon>
        <taxon>Lysobacterales</taxon>
        <taxon>Rhodanobacteraceae</taxon>
        <taxon>Dyella</taxon>
    </lineage>
</organism>
<dbReference type="Proteomes" id="UP001620408">
    <property type="component" value="Unassembled WGS sequence"/>
</dbReference>
<dbReference type="Gene3D" id="3.40.50.1820">
    <property type="entry name" value="alpha/beta hydrolase"/>
    <property type="match status" value="1"/>
</dbReference>
<evidence type="ECO:0000313" key="4">
    <source>
        <dbReference type="Proteomes" id="UP001620408"/>
    </source>
</evidence>
<sequence>MVTRGSNFDENLYWNRLSSERTSTLKGPEANLPSFQARALAAIVTLIRVRRMWDPEQLDATIAKDRRKGAAQPDGLEKRFTVRKEMITGQAVFTVTPKGRMAQRQILYLHGGGFVMSITQPHWEFVGKMADLLDATVTVPAYPLAPEHSIDDTLAMVMPLYERLVRQCPGQLTVMGDSGGGNLALVAAMQARDAGHPLPSQIVLVSPGLDFSFSNPAQVAIDKRDPILSLRGMKKLGQMHACRYDIRDPKISPLFGNLRGLPPIAVLTGTRDITNPDAHALRAKLTEVGAPPSFFEYPEMMHVWPLFPVPEAEQAQRQIADFIKQHDTPAAAPAT</sequence>
<evidence type="ECO:0000313" key="3">
    <source>
        <dbReference type="EMBL" id="MFK2919201.1"/>
    </source>
</evidence>
<dbReference type="GO" id="GO:0016787">
    <property type="term" value="F:hydrolase activity"/>
    <property type="evidence" value="ECO:0007669"/>
    <property type="project" value="UniProtKB-KW"/>
</dbReference>
<proteinExistence type="predicted"/>
<dbReference type="RefSeq" id="WP_379983176.1">
    <property type="nucleotide sequence ID" value="NZ_JADIKD010000012.1"/>
</dbReference>
<dbReference type="SUPFAM" id="SSF53474">
    <property type="entry name" value="alpha/beta-Hydrolases"/>
    <property type="match status" value="1"/>
</dbReference>
<reference evidence="3 4" key="1">
    <citation type="submission" date="2020-10" db="EMBL/GenBank/DDBJ databases">
        <title>Phylogeny of dyella-like bacteria.</title>
        <authorList>
            <person name="Fu J."/>
        </authorList>
    </citation>
    <scope>NUCLEOTIDE SEQUENCE [LARGE SCALE GENOMIC DNA]</scope>
    <source>
        <strain evidence="3 4">BB4</strain>
    </source>
</reference>
<keyword evidence="1 3" id="KW-0378">Hydrolase</keyword>
<dbReference type="InterPro" id="IPR013094">
    <property type="entry name" value="AB_hydrolase_3"/>
</dbReference>
<keyword evidence="4" id="KW-1185">Reference proteome</keyword>
<gene>
    <name evidence="3" type="ORF">ISS97_18165</name>
</gene>
<dbReference type="EMBL" id="JADIKD010000012">
    <property type="protein sequence ID" value="MFK2919201.1"/>
    <property type="molecule type" value="Genomic_DNA"/>
</dbReference>
<name>A0ABW8K8I0_9GAMM</name>
<protein>
    <submittedName>
        <fullName evidence="3">Alpha/beta hydrolase</fullName>
    </submittedName>
</protein>
<dbReference type="InterPro" id="IPR029058">
    <property type="entry name" value="AB_hydrolase_fold"/>
</dbReference>
<feature type="domain" description="Alpha/beta hydrolase fold-3" evidence="2">
    <location>
        <begin position="106"/>
        <end position="304"/>
    </location>
</feature>
<dbReference type="InterPro" id="IPR050300">
    <property type="entry name" value="GDXG_lipolytic_enzyme"/>
</dbReference>
<dbReference type="PANTHER" id="PTHR48081">
    <property type="entry name" value="AB HYDROLASE SUPERFAMILY PROTEIN C4A8.06C"/>
    <property type="match status" value="1"/>
</dbReference>
<evidence type="ECO:0000259" key="2">
    <source>
        <dbReference type="Pfam" id="PF07859"/>
    </source>
</evidence>
<dbReference type="Pfam" id="PF07859">
    <property type="entry name" value="Abhydrolase_3"/>
    <property type="match status" value="1"/>
</dbReference>
<comment type="caution">
    <text evidence="3">The sequence shown here is derived from an EMBL/GenBank/DDBJ whole genome shotgun (WGS) entry which is preliminary data.</text>
</comment>
<accession>A0ABW8K8I0</accession>
<dbReference type="PANTHER" id="PTHR48081:SF8">
    <property type="entry name" value="ALPHA_BETA HYDROLASE FOLD-3 DOMAIN-CONTAINING PROTEIN-RELATED"/>
    <property type="match status" value="1"/>
</dbReference>
<evidence type="ECO:0000256" key="1">
    <source>
        <dbReference type="ARBA" id="ARBA00022801"/>
    </source>
</evidence>